<keyword evidence="3" id="KW-1003">Cell membrane</keyword>
<dbReference type="Gene3D" id="1.10.10.1230">
    <property type="entry name" value="Penicillin-binding protein, N-terminal non-catalytic domain, head sub-domain"/>
    <property type="match status" value="1"/>
</dbReference>
<evidence type="ECO:0000256" key="1">
    <source>
        <dbReference type="ARBA" id="ARBA00004162"/>
    </source>
</evidence>
<feature type="domain" description="Penicillin-binding protein transpeptidase" evidence="11">
    <location>
        <begin position="339"/>
        <end position="668"/>
    </location>
</feature>
<reference evidence="14 16" key="2">
    <citation type="submission" date="2016-10" db="EMBL/GenBank/DDBJ databases">
        <authorList>
            <person name="Varghese N."/>
            <person name="Submissions S."/>
        </authorList>
    </citation>
    <scope>NUCLEOTIDE SEQUENCE [LARGE SCALE GENOMIC DNA]</scope>
    <source>
        <strain evidence="14 16">DSM 22150</strain>
    </source>
</reference>
<dbReference type="GO" id="GO:0071555">
    <property type="term" value="P:cell wall organization"/>
    <property type="evidence" value="ECO:0007669"/>
    <property type="project" value="UniProtKB-KW"/>
</dbReference>
<dbReference type="SUPFAM" id="SSF56601">
    <property type="entry name" value="beta-lactamase/transpeptidase-like"/>
    <property type="match status" value="1"/>
</dbReference>
<evidence type="ECO:0000256" key="9">
    <source>
        <dbReference type="ARBA" id="ARBA00023316"/>
    </source>
</evidence>
<dbReference type="InterPro" id="IPR012338">
    <property type="entry name" value="Beta-lactam/transpept-like"/>
</dbReference>
<keyword evidence="8 10" id="KW-0472">Membrane</keyword>
<evidence type="ECO:0000259" key="11">
    <source>
        <dbReference type="Pfam" id="PF00905"/>
    </source>
</evidence>
<evidence type="ECO:0000313" key="16">
    <source>
        <dbReference type="Proteomes" id="UP000199280"/>
    </source>
</evidence>
<dbReference type="RefSeq" id="WP_068620747.1">
    <property type="nucleotide sequence ID" value="NZ_FJNB01000001.1"/>
</dbReference>
<keyword evidence="16" id="KW-1185">Reference proteome</keyword>
<evidence type="ECO:0000256" key="5">
    <source>
        <dbReference type="ARBA" id="ARBA00022960"/>
    </source>
</evidence>
<keyword evidence="7 10" id="KW-1133">Transmembrane helix</keyword>
<dbReference type="InterPro" id="IPR036138">
    <property type="entry name" value="PBP_dimer_sf"/>
</dbReference>
<gene>
    <name evidence="14" type="ORF">SAMN05216375_10110</name>
    <name evidence="13" type="ORF">TR210_257</name>
</gene>
<dbReference type="AlphaFoldDB" id="A0A143Y6D4"/>
<evidence type="ECO:0000313" key="13">
    <source>
        <dbReference type="EMBL" id="CZQ82901.1"/>
    </source>
</evidence>
<protein>
    <submittedName>
        <fullName evidence="14">Cell division protein FtsI/penicillin-binding protein 2</fullName>
    </submittedName>
</protein>
<keyword evidence="14" id="KW-0131">Cell cycle</keyword>
<feature type="domain" description="Penicillin-binding protein dimerisation" evidence="12">
    <location>
        <begin position="63"/>
        <end position="295"/>
    </location>
</feature>
<dbReference type="GO" id="GO:0008360">
    <property type="term" value="P:regulation of cell shape"/>
    <property type="evidence" value="ECO:0007669"/>
    <property type="project" value="UniProtKB-KW"/>
</dbReference>
<evidence type="ECO:0000313" key="14">
    <source>
        <dbReference type="EMBL" id="SEI48786.1"/>
    </source>
</evidence>
<evidence type="ECO:0000256" key="3">
    <source>
        <dbReference type="ARBA" id="ARBA00022475"/>
    </source>
</evidence>
<dbReference type="EMBL" id="FJNB01000001">
    <property type="protein sequence ID" value="CZQ82901.1"/>
    <property type="molecule type" value="Genomic_DNA"/>
</dbReference>
<proteinExistence type="inferred from homology"/>
<feature type="transmembrane region" description="Helical" evidence="10">
    <location>
        <begin position="21"/>
        <end position="39"/>
    </location>
</feature>
<dbReference type="GO" id="GO:0051301">
    <property type="term" value="P:cell division"/>
    <property type="evidence" value="ECO:0007669"/>
    <property type="project" value="UniProtKB-KW"/>
</dbReference>
<comment type="subcellular location">
    <subcellularLocation>
        <location evidence="1">Cell membrane</location>
        <topology evidence="1">Single-pass membrane protein</topology>
    </subcellularLocation>
</comment>
<dbReference type="PANTHER" id="PTHR30627:SF2">
    <property type="entry name" value="PEPTIDOGLYCAN D,D-TRANSPEPTIDASE MRDA"/>
    <property type="match status" value="1"/>
</dbReference>
<evidence type="ECO:0000256" key="7">
    <source>
        <dbReference type="ARBA" id="ARBA00022989"/>
    </source>
</evidence>
<dbReference type="Gene3D" id="3.90.1310.10">
    <property type="entry name" value="Penicillin-binding protein 2a (Domain 2)"/>
    <property type="match status" value="1"/>
</dbReference>
<dbReference type="OrthoDB" id="9770103at2"/>
<evidence type="ECO:0000256" key="10">
    <source>
        <dbReference type="SAM" id="Phobius"/>
    </source>
</evidence>
<dbReference type="GO" id="GO:0009252">
    <property type="term" value="P:peptidoglycan biosynthetic process"/>
    <property type="evidence" value="ECO:0007669"/>
    <property type="project" value="UniProtKB-KW"/>
</dbReference>
<dbReference type="SUPFAM" id="SSF56519">
    <property type="entry name" value="Penicillin binding protein dimerisation domain"/>
    <property type="match status" value="1"/>
</dbReference>
<dbReference type="GO" id="GO:0005886">
    <property type="term" value="C:plasma membrane"/>
    <property type="evidence" value="ECO:0007669"/>
    <property type="project" value="UniProtKB-SubCell"/>
</dbReference>
<sequence length="682" mass="74308">MEDNTQSKRKRKSHIPFRLNLLFFIVFSLFSAVIFRLGYLQIVRGDEFEAIVKRTETTVVTESVPRGLIYDRDGSVLVGNEPQHSITYTRGANTTAEEMAKVAAALSALISVNIEELTERDLKDYWMAVNNEVMLKRLTDDEKLLPGSELYDVELDKITAEDIAYTDDEKEIAAIFKRMNSAYALSTTSIKNKDVSDEELARVSENLAGLSGVDVATDWVRIYPESDLLKSILGGVTSEKIGLPSDQVSTYLAKGYARNDRVGNSYLEQEYESVLSGTKSQWETITDQSGAVVTREESYEGKAGDNLVLTIDIDFQKEIEQIATDFLNSNVDSYNDRVYIVASDPNTGEILGMTGKQRSTSNEIVDDALGVINSSYGMGSAVKGAMVLTGYMSGVISMDNNVLVDEPLQFQGSNLKKSVFNPNVGSQVAINDIEALARSSNVYMIKLAMLMGGQSTYEAGGTLNISADLIDELRSYFAQFGLGVKTGIDLPNEGSGLAGSTGGAVNVVDQSFGQYDLYTTLQLSQYINTIANGGTRYAPKLVSEIRSTDASGSLGALETTLETKVMNQVAVDAEAMDRVQQGFYQVTHSANGTAYSTFGKDTNNVAAKTGTAEAFYDGNNENLKGESVFNSTFVGYAPFDDPEITVTVVVPYLRSETGRATPIAKKVFDAYFNTGDYAKTAE</sequence>
<dbReference type="Proteomes" id="UP000076878">
    <property type="component" value="Unassembled WGS sequence"/>
</dbReference>
<dbReference type="STRING" id="640938.TR210_257"/>
<evidence type="ECO:0000256" key="4">
    <source>
        <dbReference type="ARBA" id="ARBA00022692"/>
    </source>
</evidence>
<dbReference type="Gene3D" id="3.40.710.10">
    <property type="entry name" value="DD-peptidase/beta-lactamase superfamily"/>
    <property type="match status" value="1"/>
</dbReference>
<dbReference type="Proteomes" id="UP000199280">
    <property type="component" value="Unassembled WGS sequence"/>
</dbReference>
<dbReference type="PANTHER" id="PTHR30627">
    <property type="entry name" value="PEPTIDOGLYCAN D,D-TRANSPEPTIDASE"/>
    <property type="match status" value="1"/>
</dbReference>
<name>A0A143Y6D4_9LACT</name>
<comment type="similarity">
    <text evidence="2">Belongs to the transpeptidase family.</text>
</comment>
<evidence type="ECO:0000259" key="12">
    <source>
        <dbReference type="Pfam" id="PF03717"/>
    </source>
</evidence>
<organism evidence="13 15">
    <name type="scientific">Trichococcus ilyis</name>
    <dbReference type="NCBI Taxonomy" id="640938"/>
    <lineage>
        <taxon>Bacteria</taxon>
        <taxon>Bacillati</taxon>
        <taxon>Bacillota</taxon>
        <taxon>Bacilli</taxon>
        <taxon>Lactobacillales</taxon>
        <taxon>Carnobacteriaceae</taxon>
        <taxon>Trichococcus</taxon>
    </lineage>
</organism>
<dbReference type="EMBL" id="FNYT01000001">
    <property type="protein sequence ID" value="SEI48786.1"/>
    <property type="molecule type" value="Genomic_DNA"/>
</dbReference>
<keyword evidence="14" id="KW-0132">Cell division</keyword>
<accession>A0A143Y6D4</accession>
<keyword evidence="6" id="KW-0573">Peptidoglycan synthesis</keyword>
<dbReference type="InterPro" id="IPR050515">
    <property type="entry name" value="Beta-lactam/transpept"/>
</dbReference>
<dbReference type="Pfam" id="PF03717">
    <property type="entry name" value="PBP_dimer"/>
    <property type="match status" value="1"/>
</dbReference>
<dbReference type="GO" id="GO:0071972">
    <property type="term" value="F:peptidoglycan L,D-transpeptidase activity"/>
    <property type="evidence" value="ECO:0007669"/>
    <property type="project" value="TreeGrafter"/>
</dbReference>
<dbReference type="GO" id="GO:0008658">
    <property type="term" value="F:penicillin binding"/>
    <property type="evidence" value="ECO:0007669"/>
    <property type="project" value="InterPro"/>
</dbReference>
<dbReference type="Pfam" id="PF00905">
    <property type="entry name" value="Transpeptidase"/>
    <property type="match status" value="1"/>
</dbReference>
<evidence type="ECO:0000256" key="2">
    <source>
        <dbReference type="ARBA" id="ARBA00007171"/>
    </source>
</evidence>
<keyword evidence="9" id="KW-0961">Cell wall biogenesis/degradation</keyword>
<keyword evidence="5" id="KW-0133">Cell shape</keyword>
<evidence type="ECO:0000313" key="15">
    <source>
        <dbReference type="Proteomes" id="UP000076878"/>
    </source>
</evidence>
<keyword evidence="4 10" id="KW-0812">Transmembrane</keyword>
<evidence type="ECO:0000256" key="6">
    <source>
        <dbReference type="ARBA" id="ARBA00022984"/>
    </source>
</evidence>
<reference evidence="13 15" key="1">
    <citation type="submission" date="2016-02" db="EMBL/GenBank/DDBJ databases">
        <authorList>
            <person name="Wen L."/>
            <person name="He K."/>
            <person name="Yang H."/>
        </authorList>
    </citation>
    <scope>NUCLEOTIDE SEQUENCE [LARGE SCALE GENOMIC DNA]</scope>
    <source>
        <strain evidence="13">Trichococcus_R210</strain>
    </source>
</reference>
<dbReference type="InterPro" id="IPR005311">
    <property type="entry name" value="PBP_dimer"/>
</dbReference>
<dbReference type="InterPro" id="IPR001460">
    <property type="entry name" value="PCN-bd_Tpept"/>
</dbReference>
<evidence type="ECO:0000256" key="8">
    <source>
        <dbReference type="ARBA" id="ARBA00023136"/>
    </source>
</evidence>